<dbReference type="Proteomes" id="UP001310386">
    <property type="component" value="Unassembled WGS sequence"/>
</dbReference>
<organism evidence="1 2">
    <name type="scientific">Ferviditalea candida</name>
    <dbReference type="NCBI Taxonomy" id="3108399"/>
    <lineage>
        <taxon>Bacteria</taxon>
        <taxon>Bacillati</taxon>
        <taxon>Bacillota</taxon>
        <taxon>Bacilli</taxon>
        <taxon>Bacillales</taxon>
        <taxon>Paenibacillaceae</taxon>
        <taxon>Ferviditalea</taxon>
    </lineage>
</organism>
<gene>
    <name evidence="1" type="ORF">VF724_19720</name>
</gene>
<name>A0ABU5ZNT7_9BACL</name>
<reference evidence="1" key="1">
    <citation type="submission" date="2023-12" db="EMBL/GenBank/DDBJ databases">
        <title>Fervidustalea candida gen. nov., sp. nov., a novel member of the family Paenibacillaceae isolated from a geothermal area.</title>
        <authorList>
            <person name="Li W.-J."/>
            <person name="Jiao J.-Y."/>
            <person name="Chen Y."/>
        </authorList>
    </citation>
    <scope>NUCLEOTIDE SEQUENCE</scope>
    <source>
        <strain evidence="1">SYSU GA230002</strain>
    </source>
</reference>
<evidence type="ECO:0000313" key="2">
    <source>
        <dbReference type="Proteomes" id="UP001310386"/>
    </source>
</evidence>
<accession>A0ABU5ZNT7</accession>
<comment type="caution">
    <text evidence="1">The sequence shown here is derived from an EMBL/GenBank/DDBJ whole genome shotgun (WGS) entry which is preliminary data.</text>
</comment>
<dbReference type="EMBL" id="JAYJLD010000054">
    <property type="protein sequence ID" value="MEB3103848.1"/>
    <property type="molecule type" value="Genomic_DNA"/>
</dbReference>
<evidence type="ECO:0000313" key="1">
    <source>
        <dbReference type="EMBL" id="MEB3103848.1"/>
    </source>
</evidence>
<proteinExistence type="predicted"/>
<protein>
    <submittedName>
        <fullName evidence="1">Uncharacterized protein</fullName>
    </submittedName>
</protein>
<sequence>MESPVHQRSVGVVEGDAVPQLFIPKLIEFYLLDEINQAFEERSFSNL</sequence>
<dbReference type="RefSeq" id="WP_371755987.1">
    <property type="nucleotide sequence ID" value="NZ_JAYJLD010000054.1"/>
</dbReference>
<keyword evidence="2" id="KW-1185">Reference proteome</keyword>